<feature type="compositionally biased region" description="Basic and acidic residues" evidence="1">
    <location>
        <begin position="105"/>
        <end position="120"/>
    </location>
</feature>
<dbReference type="STRING" id="1457250.GCA_000755225_01399"/>
<protein>
    <recommendedName>
        <fullName evidence="4">Conditioned medium-induced protein 4</fullName>
    </recommendedName>
</protein>
<feature type="region of interest" description="Disordered" evidence="1">
    <location>
        <begin position="105"/>
        <end position="132"/>
    </location>
</feature>
<dbReference type="EMBL" id="CP031310">
    <property type="protein sequence ID" value="QCC52901.1"/>
    <property type="molecule type" value="Genomic_DNA"/>
</dbReference>
<evidence type="ECO:0000256" key="1">
    <source>
        <dbReference type="SAM" id="MobiDB-lite"/>
    </source>
</evidence>
<organism evidence="2 3">
    <name type="scientific">Halapricum salinum</name>
    <dbReference type="NCBI Taxonomy" id="1457250"/>
    <lineage>
        <taxon>Archaea</taxon>
        <taxon>Methanobacteriati</taxon>
        <taxon>Methanobacteriota</taxon>
        <taxon>Stenosarchaea group</taxon>
        <taxon>Halobacteria</taxon>
        <taxon>Halobacteriales</taxon>
        <taxon>Haloarculaceae</taxon>
        <taxon>Halapricum</taxon>
    </lineage>
</organism>
<dbReference type="AlphaFoldDB" id="A0A4D6HGY9"/>
<accession>A0A4D6HGY9</accession>
<dbReference type="KEGG" id="hsn:DV733_07545"/>
<gene>
    <name evidence="2" type="ORF">DV733_07545</name>
</gene>
<evidence type="ECO:0000313" key="3">
    <source>
        <dbReference type="Proteomes" id="UP000296706"/>
    </source>
</evidence>
<sequence>MDEKTEELRDIFMDVAEKGTVTERQQEGHGSLSEVDEAEIAERLRAVVADMRERYDFETGLDDETLAEIVRGFYAGEDDETLARDLDLDAETVFTARMDLHLISEDDRRESSKANGEERPVSSGEDDADAPLSMSTLRDLLAEDADDDTIAAELDADDDTITHFRHVAAAQNRARRASHRFQTAFEDALTDADLSIRLTASVQEDGLEDATDDMETNVSF</sequence>
<evidence type="ECO:0000313" key="2">
    <source>
        <dbReference type="EMBL" id="QCC52901.1"/>
    </source>
</evidence>
<dbReference type="Proteomes" id="UP000296706">
    <property type="component" value="Chromosome"/>
</dbReference>
<evidence type="ECO:0008006" key="4">
    <source>
        <dbReference type="Google" id="ProtNLM"/>
    </source>
</evidence>
<keyword evidence="3" id="KW-1185">Reference proteome</keyword>
<reference evidence="2 3" key="1">
    <citation type="journal article" date="2019" name="Nat. Commun.">
        <title>A new type of DNA phosphorothioation-based antiviral system in archaea.</title>
        <authorList>
            <person name="Xiong L."/>
            <person name="Liu S."/>
            <person name="Chen S."/>
            <person name="Xiao Y."/>
            <person name="Zhu B."/>
            <person name="Gao Y."/>
            <person name="Zhang Y."/>
            <person name="Chen B."/>
            <person name="Luo J."/>
            <person name="Deng Z."/>
            <person name="Chen X."/>
            <person name="Wang L."/>
            <person name="Chen S."/>
        </authorList>
    </citation>
    <scope>NUCLEOTIDE SEQUENCE [LARGE SCALE GENOMIC DNA]</scope>
    <source>
        <strain evidence="2 3">CBA1105</strain>
    </source>
</reference>
<proteinExistence type="predicted"/>
<name>A0A4D6HGY9_9EURY</name>
<dbReference type="OrthoDB" id="146450at2157"/>
<dbReference type="GeneID" id="39847708"/>
<dbReference type="RefSeq" id="WP_049995284.1">
    <property type="nucleotide sequence ID" value="NZ_CP031310.1"/>
</dbReference>